<dbReference type="Proteomes" id="UP000248066">
    <property type="component" value="Unassembled WGS sequence"/>
</dbReference>
<dbReference type="Pfam" id="PF13786">
    <property type="entry name" value="DUF4179"/>
    <property type="match status" value="1"/>
</dbReference>
<keyword evidence="1" id="KW-0472">Membrane</keyword>
<dbReference type="AlphaFoldDB" id="A0A2W0H6W9"/>
<keyword evidence="1" id="KW-1133">Transmembrane helix</keyword>
<dbReference type="Pfam" id="PF18705">
    <property type="entry name" value="DUF5643"/>
    <property type="match status" value="1"/>
</dbReference>
<dbReference type="Gene3D" id="2.60.40.1640">
    <property type="entry name" value="Conserved domain protein"/>
    <property type="match status" value="1"/>
</dbReference>
<evidence type="ECO:0000313" key="5">
    <source>
        <dbReference type="Proteomes" id="UP000248066"/>
    </source>
</evidence>
<evidence type="ECO:0008006" key="6">
    <source>
        <dbReference type="Google" id="ProtNLM"/>
    </source>
</evidence>
<gene>
    <name evidence="4" type="ORF">CR205_03085</name>
</gene>
<reference evidence="4 5" key="1">
    <citation type="submission" date="2017-10" db="EMBL/GenBank/DDBJ databases">
        <title>Bacillus sp. nov., a halophilic bacterium isolated from a Yangshapao Lake.</title>
        <authorList>
            <person name="Wang H."/>
        </authorList>
    </citation>
    <scope>NUCLEOTIDE SEQUENCE [LARGE SCALE GENOMIC DNA]</scope>
    <source>
        <strain evidence="4 5">YSP-3</strain>
    </source>
</reference>
<organism evidence="4 5">
    <name type="scientific">Alteribacter lacisalsi</name>
    <dbReference type="NCBI Taxonomy" id="2045244"/>
    <lineage>
        <taxon>Bacteria</taxon>
        <taxon>Bacillati</taxon>
        <taxon>Bacillota</taxon>
        <taxon>Bacilli</taxon>
        <taxon>Bacillales</taxon>
        <taxon>Bacillaceae</taxon>
        <taxon>Alteribacter</taxon>
    </lineage>
</organism>
<dbReference type="RefSeq" id="WP_110516827.1">
    <property type="nucleotide sequence ID" value="NZ_PDOF01000001.1"/>
</dbReference>
<protein>
    <recommendedName>
        <fullName evidence="6">DUF4179 domain-containing protein</fullName>
    </recommendedName>
</protein>
<evidence type="ECO:0000259" key="3">
    <source>
        <dbReference type="Pfam" id="PF18705"/>
    </source>
</evidence>
<accession>A0A2W0H6W9</accession>
<comment type="caution">
    <text evidence="4">The sequence shown here is derived from an EMBL/GenBank/DDBJ whole genome shotgun (WGS) entry which is preliminary data.</text>
</comment>
<feature type="domain" description="DUF4179" evidence="2">
    <location>
        <begin position="36"/>
        <end position="127"/>
    </location>
</feature>
<dbReference type="EMBL" id="PDOF01000001">
    <property type="protein sequence ID" value="PYZ97594.1"/>
    <property type="molecule type" value="Genomic_DNA"/>
</dbReference>
<feature type="transmembrane region" description="Helical" evidence="1">
    <location>
        <begin position="41"/>
        <end position="61"/>
    </location>
</feature>
<feature type="domain" description="DUF5643" evidence="3">
    <location>
        <begin position="208"/>
        <end position="326"/>
    </location>
</feature>
<proteinExistence type="predicted"/>
<name>A0A2W0H6W9_9BACI</name>
<keyword evidence="5" id="KW-1185">Reference proteome</keyword>
<evidence type="ECO:0000313" key="4">
    <source>
        <dbReference type="EMBL" id="PYZ97594.1"/>
    </source>
</evidence>
<sequence>MDKWEKQLNEQMNQPLPERIDIAVSNTLSTLPSKKKNRKGVTYAFISAAVVFLLMVSMSLLSPSFASSMKNLPIVGSAFEYASSAGILKGAQENLVTAVGEEVIIDGKTVIFTDTLYDGSQIHIGYMEEFDEELGHGDFPGLCRFTINGKEIGSYGWGGTGTYLDNGWYAGTVSVRIPDLPDSFELGIKPFKGNAWSVELPVEKKGKSETFIVNERKESGNISLSYHTVTFHPTSTAISLTSSYPEAYGDEFNMLDYHIVDENDRIIQSSSAGGSGQAKDGLYLNEYSLFYEPLNEKPEQLTITPFLDQAEREIAFVRMPWKEEPVTLSQGEVGSVTVHSIASDDDATYVTYTLKGEHVSYQSQSLWMEDQEGNEYRSHSAPEYIEDTGEYRLELERAPDLEGVIIVTVEQEAVQFLDDLQVTISIE</sequence>
<evidence type="ECO:0000259" key="2">
    <source>
        <dbReference type="Pfam" id="PF13786"/>
    </source>
</evidence>
<dbReference type="Gene3D" id="2.60.40.1630">
    <property type="entry name" value="bacillus anthracis domain"/>
    <property type="match status" value="1"/>
</dbReference>
<dbReference type="OrthoDB" id="2541898at2"/>
<dbReference type="InterPro" id="IPR025436">
    <property type="entry name" value="DUF4179"/>
</dbReference>
<keyword evidence="1" id="KW-0812">Transmembrane</keyword>
<dbReference type="InterPro" id="IPR040680">
    <property type="entry name" value="DUF5643"/>
</dbReference>
<evidence type="ECO:0000256" key="1">
    <source>
        <dbReference type="SAM" id="Phobius"/>
    </source>
</evidence>